<dbReference type="EMBL" id="BGPR01000006">
    <property type="protein sequence ID" value="GBL74917.1"/>
    <property type="molecule type" value="Genomic_DNA"/>
</dbReference>
<evidence type="ECO:0000313" key="2">
    <source>
        <dbReference type="Proteomes" id="UP000499080"/>
    </source>
</evidence>
<evidence type="ECO:0000313" key="1">
    <source>
        <dbReference type="EMBL" id="GBL74917.1"/>
    </source>
</evidence>
<name>A0A4Y2A5T9_ARAVE</name>
<reference evidence="1 2" key="1">
    <citation type="journal article" date="2019" name="Sci. Rep.">
        <title>Orb-weaving spider Araneus ventricosus genome elucidates the spidroin gene catalogue.</title>
        <authorList>
            <person name="Kono N."/>
            <person name="Nakamura H."/>
            <person name="Ohtoshi R."/>
            <person name="Moran D.A.P."/>
            <person name="Shinohara A."/>
            <person name="Yoshida Y."/>
            <person name="Fujiwara M."/>
            <person name="Mori M."/>
            <person name="Tomita M."/>
            <person name="Arakawa K."/>
        </authorList>
    </citation>
    <scope>NUCLEOTIDE SEQUENCE [LARGE SCALE GENOMIC DNA]</scope>
</reference>
<comment type="caution">
    <text evidence="1">The sequence shown here is derived from an EMBL/GenBank/DDBJ whole genome shotgun (WGS) entry which is preliminary data.</text>
</comment>
<gene>
    <name evidence="1" type="ORF">AVEN_243746_1</name>
</gene>
<sequence>MDKVRLLPSGVQGLVPTEAALSASTMNRSPIVLDPSLLPQSSISSELSNPKRHHKHFSPPYQRTAILPKSGEKINQDKLPDMDIKILTNDEIMSKLNKILDSKVSTTSAYAPLITSQHQEDHANPRTFAKVAKGEDNKSHTILLYTAPNDSTAGNSNPETNSVREFLSSKQNTTNEKIKIKSYRKIRNKGIAVDCENEEKIQKLIDKIKQIDELKEKIVHIEPKKNIRDASYTASQRRQPNKRLLMQLN</sequence>
<dbReference type="Proteomes" id="UP000499080">
    <property type="component" value="Unassembled WGS sequence"/>
</dbReference>
<accession>A0A4Y2A5T9</accession>
<protein>
    <submittedName>
        <fullName evidence="1">Uncharacterized protein</fullName>
    </submittedName>
</protein>
<dbReference type="AlphaFoldDB" id="A0A4Y2A5T9"/>
<organism evidence="1 2">
    <name type="scientific">Araneus ventricosus</name>
    <name type="common">Orbweaver spider</name>
    <name type="synonym">Epeira ventricosa</name>
    <dbReference type="NCBI Taxonomy" id="182803"/>
    <lineage>
        <taxon>Eukaryota</taxon>
        <taxon>Metazoa</taxon>
        <taxon>Ecdysozoa</taxon>
        <taxon>Arthropoda</taxon>
        <taxon>Chelicerata</taxon>
        <taxon>Arachnida</taxon>
        <taxon>Araneae</taxon>
        <taxon>Araneomorphae</taxon>
        <taxon>Entelegynae</taxon>
        <taxon>Araneoidea</taxon>
        <taxon>Araneidae</taxon>
        <taxon>Araneus</taxon>
    </lineage>
</organism>
<keyword evidence="2" id="KW-1185">Reference proteome</keyword>
<proteinExistence type="predicted"/>